<feature type="compositionally biased region" description="Low complexity" evidence="1">
    <location>
        <begin position="1"/>
        <end position="15"/>
    </location>
</feature>
<evidence type="ECO:0000256" key="1">
    <source>
        <dbReference type="SAM" id="MobiDB-lite"/>
    </source>
</evidence>
<evidence type="ECO:0000313" key="2">
    <source>
        <dbReference type="EMBL" id="CAK0838909.1"/>
    </source>
</evidence>
<accession>A0ABN9T206</accession>
<gene>
    <name evidence="2" type="ORF">PCOR1329_LOCUS34744</name>
</gene>
<sequence length="164" mass="17719">MHLVSPSSQRSKSLSPALRRAYSSKKRFPVLGGSDSFGAQERSADQVRQSIEALPFSEARALQRVPVAILTPLVKSMGRRCKALQRVMGKDFEAGARAALGLRLERERPPLGRAADLRGLGAAGSAWVMLARGLLRAAGGDRRRATFGTKPGQCPAQPWVRLAM</sequence>
<name>A0ABN9T206_9DINO</name>
<evidence type="ECO:0000313" key="3">
    <source>
        <dbReference type="Proteomes" id="UP001189429"/>
    </source>
</evidence>
<proteinExistence type="predicted"/>
<dbReference type="Proteomes" id="UP001189429">
    <property type="component" value="Unassembled WGS sequence"/>
</dbReference>
<dbReference type="EMBL" id="CAUYUJ010014256">
    <property type="protein sequence ID" value="CAK0838909.1"/>
    <property type="molecule type" value="Genomic_DNA"/>
</dbReference>
<feature type="region of interest" description="Disordered" evidence="1">
    <location>
        <begin position="1"/>
        <end position="20"/>
    </location>
</feature>
<organism evidence="2 3">
    <name type="scientific">Prorocentrum cordatum</name>
    <dbReference type="NCBI Taxonomy" id="2364126"/>
    <lineage>
        <taxon>Eukaryota</taxon>
        <taxon>Sar</taxon>
        <taxon>Alveolata</taxon>
        <taxon>Dinophyceae</taxon>
        <taxon>Prorocentrales</taxon>
        <taxon>Prorocentraceae</taxon>
        <taxon>Prorocentrum</taxon>
    </lineage>
</organism>
<reference evidence="2" key="1">
    <citation type="submission" date="2023-10" db="EMBL/GenBank/DDBJ databases">
        <authorList>
            <person name="Chen Y."/>
            <person name="Shah S."/>
            <person name="Dougan E. K."/>
            <person name="Thang M."/>
            <person name="Chan C."/>
        </authorList>
    </citation>
    <scope>NUCLEOTIDE SEQUENCE [LARGE SCALE GENOMIC DNA]</scope>
</reference>
<protein>
    <submittedName>
        <fullName evidence="2">Uncharacterized protein</fullName>
    </submittedName>
</protein>
<keyword evidence="3" id="KW-1185">Reference proteome</keyword>
<comment type="caution">
    <text evidence="2">The sequence shown here is derived from an EMBL/GenBank/DDBJ whole genome shotgun (WGS) entry which is preliminary data.</text>
</comment>